<evidence type="ECO:0000313" key="14">
    <source>
        <dbReference type="EMBL" id="OAB71843.1"/>
    </source>
</evidence>
<dbReference type="SMART" id="SM00487">
    <property type="entry name" value="DEXDc"/>
    <property type="match status" value="1"/>
</dbReference>
<dbReference type="PROSITE" id="PS00039">
    <property type="entry name" value="DEAD_ATP_HELICASE"/>
    <property type="match status" value="1"/>
</dbReference>
<evidence type="ECO:0000256" key="9">
    <source>
        <dbReference type="HAMAP-Rule" id="MF_00965"/>
    </source>
</evidence>
<evidence type="ECO:0000259" key="11">
    <source>
        <dbReference type="PROSITE" id="PS51192"/>
    </source>
</evidence>
<dbReference type="InterPro" id="IPR027417">
    <property type="entry name" value="P-loop_NTPase"/>
</dbReference>
<dbReference type="AlphaFoldDB" id="A0A162KPL7"/>
<dbReference type="CDD" id="cd00268">
    <property type="entry name" value="DEADc"/>
    <property type="match status" value="1"/>
</dbReference>
<dbReference type="Pfam" id="PF03880">
    <property type="entry name" value="DbpA"/>
    <property type="match status" value="1"/>
</dbReference>
<dbReference type="GO" id="GO:0034458">
    <property type="term" value="F:3'-5' RNA helicase activity"/>
    <property type="evidence" value="ECO:0007669"/>
    <property type="project" value="UniProtKB-UniRule"/>
</dbReference>
<keyword evidence="6 9" id="KW-0067">ATP-binding</keyword>
<evidence type="ECO:0000256" key="4">
    <source>
        <dbReference type="ARBA" id="ARBA00022801"/>
    </source>
</evidence>
<comment type="function">
    <text evidence="9">DEAD-box RNA helicase involved in the assembly of the 50S ribosomal subunit. Has an RNA-dependent ATPase activity, which is specific for 23S rRNA, and a 3' to 5' RNA helicase activity that uses the energy of ATP hydrolysis to destabilize and unwind short rRNA duplexes.</text>
</comment>
<protein>
    <recommendedName>
        <fullName evidence="9">ATP-dependent RNA helicase DbpA</fullName>
        <ecNumber evidence="9">3.6.4.13</ecNumber>
    </recommendedName>
</protein>
<feature type="domain" description="Helicase C-terminal" evidence="12">
    <location>
        <begin position="231"/>
        <end position="377"/>
    </location>
</feature>
<feature type="domain" description="Helicase ATP-binding" evidence="11">
    <location>
        <begin position="35"/>
        <end position="205"/>
    </location>
</feature>
<dbReference type="InterPro" id="IPR028619">
    <property type="entry name" value="DEAD_helicase_DbpA"/>
</dbReference>
<sequence length="482" mass="54386">MSNQEFTDYTLSEEIVRALDSLGYHQPTEVQREVIPMALDRQDLVVKSQTGSGKTASFGIPICDMVDWKENKPQALILTPTRELAVQVTEDITNIGRFKRIKATPLYGKSPYAKQTAELKQKSHVVVGTPGRVLDHIERGTFVLDRLEYLVIDEADEMLNMGFIQQVESIIEKLPKERMTMLFSATLPKDVEKLCYKYMSNPVVVEIKATGITTETIEHSLYEVRESEKFSLLKDITVVENPDSCIIFCRTQEHVNQVSEQLTNANYTSAKIHGGMLQEDRFEVMNDFRRGQFRYLVATDVAARGIDIDNITHVINYDLPMEKESYVHRTGRTGRAGKKGKAISFVTPYEEKFLTEIEDYIGFAINKVNPPSKGDVTYKMASFQGKMGIEPTPKQAKNEQLNKEITKLYFNGGKKKKIRAVDFVGTIAKIEGVTADDIGIITIQDNVSYVEILNGKGPLVLQVMKDTTIKGKLLKVHIANKK</sequence>
<dbReference type="PANTHER" id="PTHR47959:SF1">
    <property type="entry name" value="ATP-DEPENDENT RNA HELICASE DBPA"/>
    <property type="match status" value="1"/>
</dbReference>
<keyword evidence="4 9" id="KW-0378">Hydrolase</keyword>
<comment type="similarity">
    <text evidence="9">Belongs to the DEAD box helicase family. DbpA subfamily.</text>
</comment>
<dbReference type="InterPro" id="IPR014001">
    <property type="entry name" value="Helicase_ATP-bd"/>
</dbReference>
<evidence type="ECO:0000259" key="13">
    <source>
        <dbReference type="PROSITE" id="PS51195"/>
    </source>
</evidence>
<dbReference type="EMBL" id="LSFN01000036">
    <property type="protein sequence ID" value="OAB71843.1"/>
    <property type="molecule type" value="Genomic_DNA"/>
</dbReference>
<dbReference type="PROSITE" id="PS51192">
    <property type="entry name" value="HELICASE_ATP_BIND_1"/>
    <property type="match status" value="1"/>
</dbReference>
<dbReference type="GO" id="GO:0005829">
    <property type="term" value="C:cytosol"/>
    <property type="evidence" value="ECO:0007669"/>
    <property type="project" value="TreeGrafter"/>
</dbReference>
<dbReference type="Gene3D" id="3.40.50.300">
    <property type="entry name" value="P-loop containing nucleotide triphosphate hydrolases"/>
    <property type="match status" value="2"/>
</dbReference>
<dbReference type="SMART" id="SM00490">
    <property type="entry name" value="HELICc"/>
    <property type="match status" value="1"/>
</dbReference>
<evidence type="ECO:0000256" key="5">
    <source>
        <dbReference type="ARBA" id="ARBA00022806"/>
    </source>
</evidence>
<feature type="region of interest" description="Involved in 23S rRNA binding" evidence="9">
    <location>
        <begin position="406"/>
        <end position="482"/>
    </location>
</feature>
<keyword evidence="2 9" id="KW-0963">Cytoplasm</keyword>
<gene>
    <name evidence="9" type="primary">dbpA</name>
    <name evidence="14" type="ORF">PNBC_17720</name>
</gene>
<evidence type="ECO:0000256" key="2">
    <source>
        <dbReference type="ARBA" id="ARBA00022490"/>
    </source>
</evidence>
<dbReference type="EC" id="3.6.4.13" evidence="9"/>
<dbReference type="RefSeq" id="WP_068660473.1">
    <property type="nucleotide sequence ID" value="NZ_CP017770.1"/>
</dbReference>
<dbReference type="PANTHER" id="PTHR47959">
    <property type="entry name" value="ATP-DEPENDENT RNA HELICASE RHLE-RELATED"/>
    <property type="match status" value="1"/>
</dbReference>
<dbReference type="FunFam" id="3.30.70.330:FF:000068">
    <property type="entry name" value="ATP-dependent RNA helicase DeaD"/>
    <property type="match status" value="1"/>
</dbReference>
<dbReference type="InterPro" id="IPR011545">
    <property type="entry name" value="DEAD/DEAH_box_helicase_dom"/>
</dbReference>
<evidence type="ECO:0000256" key="3">
    <source>
        <dbReference type="ARBA" id="ARBA00022741"/>
    </source>
</evidence>
<dbReference type="Pfam" id="PF00270">
    <property type="entry name" value="DEAD"/>
    <property type="match status" value="1"/>
</dbReference>
<dbReference type="InterPro" id="IPR050079">
    <property type="entry name" value="DEAD_box_RNA_helicase"/>
</dbReference>
<evidence type="ECO:0000256" key="7">
    <source>
        <dbReference type="ARBA" id="ARBA00022884"/>
    </source>
</evidence>
<evidence type="ECO:0000256" key="1">
    <source>
        <dbReference type="ARBA" id="ARBA00004496"/>
    </source>
</evidence>
<dbReference type="STRING" id="1763538.LPB68_13170"/>
<comment type="caution">
    <text evidence="14">The sequence shown here is derived from an EMBL/GenBank/DDBJ whole genome shotgun (WGS) entry which is preliminary data.</text>
</comment>
<dbReference type="PROSITE" id="PS51194">
    <property type="entry name" value="HELICASE_CTER"/>
    <property type="match status" value="1"/>
</dbReference>
<evidence type="ECO:0000256" key="6">
    <source>
        <dbReference type="ARBA" id="ARBA00022840"/>
    </source>
</evidence>
<feature type="short sequence motif" description="Q motif" evidence="10">
    <location>
        <begin position="4"/>
        <end position="32"/>
    </location>
</feature>
<keyword evidence="15" id="KW-1185">Reference proteome</keyword>
<keyword evidence="3 9" id="KW-0547">Nucleotide-binding</keyword>
<dbReference type="InterPro" id="IPR005580">
    <property type="entry name" value="DbpA/CsdA_RNA-bd_dom"/>
</dbReference>
<evidence type="ECO:0000313" key="15">
    <source>
        <dbReference type="Proteomes" id="UP000077134"/>
    </source>
</evidence>
<dbReference type="CDD" id="cd12500">
    <property type="entry name" value="RRM_BsYxiN_like"/>
    <property type="match status" value="1"/>
</dbReference>
<dbReference type="GO" id="GO:0005524">
    <property type="term" value="F:ATP binding"/>
    <property type="evidence" value="ECO:0007669"/>
    <property type="project" value="UniProtKB-UniRule"/>
</dbReference>
<dbReference type="InterPro" id="IPR044742">
    <property type="entry name" value="DEAD/DEAH_RhlB"/>
</dbReference>
<name>A0A162KPL7_9BACL</name>
<feature type="domain" description="DEAD-box RNA helicase Q" evidence="13">
    <location>
        <begin position="4"/>
        <end position="32"/>
    </location>
</feature>
<dbReference type="PROSITE" id="PS51195">
    <property type="entry name" value="Q_MOTIF"/>
    <property type="match status" value="1"/>
</dbReference>
<dbReference type="KEGG" id="pcx:LPB68_13170"/>
<evidence type="ECO:0000256" key="10">
    <source>
        <dbReference type="PROSITE-ProRule" id="PRU00552"/>
    </source>
</evidence>
<proteinExistence type="inferred from homology"/>
<dbReference type="InterPro" id="IPR000629">
    <property type="entry name" value="RNA-helicase_DEAD-box_CS"/>
</dbReference>
<keyword evidence="9" id="KW-0690">Ribosome biogenesis</keyword>
<dbReference type="InterPro" id="IPR014014">
    <property type="entry name" value="RNA_helicase_DEAD_Q_motif"/>
</dbReference>
<comment type="catalytic activity">
    <reaction evidence="8 9">
        <text>ATP + H2O = ADP + phosphate + H(+)</text>
        <dbReference type="Rhea" id="RHEA:13065"/>
        <dbReference type="ChEBI" id="CHEBI:15377"/>
        <dbReference type="ChEBI" id="CHEBI:15378"/>
        <dbReference type="ChEBI" id="CHEBI:30616"/>
        <dbReference type="ChEBI" id="CHEBI:43474"/>
        <dbReference type="ChEBI" id="CHEBI:456216"/>
        <dbReference type="EC" id="3.6.4.13"/>
    </reaction>
</comment>
<dbReference type="InterPro" id="IPR001650">
    <property type="entry name" value="Helicase_C-like"/>
</dbReference>
<dbReference type="CDD" id="cd18787">
    <property type="entry name" value="SF2_C_DEAD"/>
    <property type="match status" value="1"/>
</dbReference>
<dbReference type="GO" id="GO:0000027">
    <property type="term" value="P:ribosomal large subunit assembly"/>
    <property type="evidence" value="ECO:0007669"/>
    <property type="project" value="UniProtKB-UniRule"/>
</dbReference>
<keyword evidence="5 9" id="KW-0347">Helicase</keyword>
<reference evidence="14 15" key="1">
    <citation type="submission" date="2016-02" db="EMBL/GenBank/DDBJ databases">
        <title>Paenibacillus sp. LPB0068, isolated from Crassostrea gigas.</title>
        <authorList>
            <person name="Shin S.-K."/>
            <person name="Yi H."/>
        </authorList>
    </citation>
    <scope>NUCLEOTIDE SEQUENCE [LARGE SCALE GENOMIC DNA]</scope>
    <source>
        <strain evidence="14 15">LPB0068</strain>
    </source>
</reference>
<dbReference type="GO" id="GO:0016887">
    <property type="term" value="F:ATP hydrolysis activity"/>
    <property type="evidence" value="ECO:0007669"/>
    <property type="project" value="RHEA"/>
</dbReference>
<dbReference type="OrthoDB" id="9805696at2"/>
<evidence type="ECO:0000256" key="8">
    <source>
        <dbReference type="ARBA" id="ARBA00047984"/>
    </source>
</evidence>
<comment type="subcellular location">
    <subcellularLocation>
        <location evidence="1 9">Cytoplasm</location>
    </subcellularLocation>
</comment>
<dbReference type="HAMAP" id="MF_00965">
    <property type="entry name" value="DEAD_helicase_DbpA"/>
    <property type="match status" value="1"/>
</dbReference>
<accession>A0A162KPL7</accession>
<dbReference type="Gene3D" id="3.30.70.330">
    <property type="match status" value="1"/>
</dbReference>
<evidence type="ECO:0000259" key="12">
    <source>
        <dbReference type="PROSITE" id="PS51194"/>
    </source>
</evidence>
<organism evidence="14 15">
    <name type="scientific">Paenibacillus crassostreae</name>
    <dbReference type="NCBI Taxonomy" id="1763538"/>
    <lineage>
        <taxon>Bacteria</taxon>
        <taxon>Bacillati</taxon>
        <taxon>Bacillota</taxon>
        <taxon>Bacilli</taxon>
        <taxon>Bacillales</taxon>
        <taxon>Paenibacillaceae</taxon>
        <taxon>Paenibacillus</taxon>
    </lineage>
</organism>
<dbReference type="GO" id="GO:0003723">
    <property type="term" value="F:RNA binding"/>
    <property type="evidence" value="ECO:0007669"/>
    <property type="project" value="UniProtKB-UniRule"/>
</dbReference>
<dbReference type="Proteomes" id="UP000077134">
    <property type="component" value="Unassembled WGS sequence"/>
</dbReference>
<comment type="domain">
    <text evidence="9">Contains an N-terminal domain that binds non-specifically to RNA and a C-terminal domain that binds specifically and tightly to hairpin 92 of 23S rRNA.</text>
</comment>
<dbReference type="Pfam" id="PF00271">
    <property type="entry name" value="Helicase_C"/>
    <property type="match status" value="1"/>
</dbReference>
<keyword evidence="7 9" id="KW-0694">RNA-binding</keyword>
<dbReference type="InterPro" id="IPR012677">
    <property type="entry name" value="Nucleotide-bd_a/b_plait_sf"/>
</dbReference>
<dbReference type="SUPFAM" id="SSF52540">
    <property type="entry name" value="P-loop containing nucleoside triphosphate hydrolases"/>
    <property type="match status" value="1"/>
</dbReference>